<evidence type="ECO:0000313" key="1">
    <source>
        <dbReference type="EMBL" id="CDM93735.1"/>
    </source>
</evidence>
<proteinExistence type="predicted"/>
<dbReference type="AlphaFoldDB" id="A0A9P1NXJ5"/>
<gene>
    <name evidence="1" type="ORF">ARTHRO_11408</name>
</gene>
<protein>
    <submittedName>
        <fullName evidence="1">Uncharacterized protein</fullName>
    </submittedName>
</protein>
<dbReference type="Proteomes" id="UP000032946">
    <property type="component" value="Chromosome"/>
</dbReference>
<evidence type="ECO:0000313" key="2">
    <source>
        <dbReference type="Proteomes" id="UP000032946"/>
    </source>
</evidence>
<keyword evidence="2" id="KW-1185">Reference proteome</keyword>
<name>A0A9P1NXJ5_9CYAN</name>
<reference evidence="1 2" key="1">
    <citation type="submission" date="2014-02" db="EMBL/GenBank/DDBJ databases">
        <authorList>
            <person name="Genoscope - CEA"/>
        </authorList>
    </citation>
    <scope>NUCLEOTIDE SEQUENCE [LARGE SCALE GENOMIC DNA]</scope>
    <source>
        <strain evidence="1 2">PCC 8005</strain>
    </source>
</reference>
<sequence>MALPQRHRPKSHHYFTGVQSEQVENFTIVIQLQEDGEYLALFAPQLLNLKNHVYKGVAFQTSLPVEPSSQNIR</sequence>
<dbReference type="EMBL" id="FO818640">
    <property type="protein sequence ID" value="CDM93735.1"/>
    <property type="molecule type" value="Genomic_DNA"/>
</dbReference>
<accession>A0A9P1NXJ5</accession>
<organism evidence="1 2">
    <name type="scientific">Limnospira indica PCC 8005</name>
    <dbReference type="NCBI Taxonomy" id="376219"/>
    <lineage>
        <taxon>Bacteria</taxon>
        <taxon>Bacillati</taxon>
        <taxon>Cyanobacteriota</taxon>
        <taxon>Cyanophyceae</taxon>
        <taxon>Oscillatoriophycideae</taxon>
        <taxon>Oscillatoriales</taxon>
        <taxon>Sirenicapillariaceae</taxon>
        <taxon>Limnospira</taxon>
    </lineage>
</organism>